<dbReference type="InterPro" id="IPR000160">
    <property type="entry name" value="GGDEF_dom"/>
</dbReference>
<dbReference type="Gene3D" id="3.30.450.20">
    <property type="entry name" value="PAS domain"/>
    <property type="match status" value="1"/>
</dbReference>
<organism evidence="4 5">
    <name type="scientific">Abyssibacter profundi</name>
    <dbReference type="NCBI Taxonomy" id="2182787"/>
    <lineage>
        <taxon>Bacteria</taxon>
        <taxon>Pseudomonadati</taxon>
        <taxon>Pseudomonadota</taxon>
        <taxon>Gammaproteobacteria</taxon>
        <taxon>Chromatiales</taxon>
        <taxon>Oceanococcaceae</taxon>
        <taxon>Abyssibacter</taxon>
    </lineage>
</organism>
<dbReference type="InterPro" id="IPR035965">
    <property type="entry name" value="PAS-like_dom_sf"/>
</dbReference>
<dbReference type="CDD" id="cd01948">
    <property type="entry name" value="EAL"/>
    <property type="match status" value="1"/>
</dbReference>
<evidence type="ECO:0000259" key="2">
    <source>
        <dbReference type="PROSITE" id="PS50883"/>
    </source>
</evidence>
<dbReference type="Gene3D" id="3.30.70.270">
    <property type="match status" value="1"/>
</dbReference>
<dbReference type="RefSeq" id="WP_109721484.1">
    <property type="nucleotide sequence ID" value="NZ_QEQK01000018.1"/>
</dbReference>
<dbReference type="NCBIfam" id="TIGR00254">
    <property type="entry name" value="GGDEF"/>
    <property type="match status" value="1"/>
</dbReference>
<evidence type="ECO:0000313" key="4">
    <source>
        <dbReference type="EMBL" id="PWN54798.1"/>
    </source>
</evidence>
<dbReference type="PANTHER" id="PTHR33121">
    <property type="entry name" value="CYCLIC DI-GMP PHOSPHODIESTERASE PDEF"/>
    <property type="match status" value="1"/>
</dbReference>
<evidence type="ECO:0000313" key="5">
    <source>
        <dbReference type="Proteomes" id="UP000251800"/>
    </source>
</evidence>
<dbReference type="InterPro" id="IPR029016">
    <property type="entry name" value="GAF-like_dom_sf"/>
</dbReference>
<evidence type="ECO:0000259" key="1">
    <source>
        <dbReference type="PROSITE" id="PS50112"/>
    </source>
</evidence>
<dbReference type="Proteomes" id="UP000251800">
    <property type="component" value="Unassembled WGS sequence"/>
</dbReference>
<sequence length="743" mass="82754">MATVFSMSGSTLKASAPDKERLRTVTSIEKAPTYSPAVLSSERFHHTLAYESAETWLDAAIEAFRTEVACDRVSIWQRIGMSAQFEMLHGQASDTASPPVSRAIDTLCEGEPTLIRQQQVDEDGTRYDTGDAWLIVPVLARGELRGAVCVERSADARYQPGDVESARALAGAIGEIWSRKRINELEEGLMLSLARYRLLHEHFPGMVFLLDSEGRIVSMSLFAARRLGVSFAEVAGYTFDQLCDCESAEDLRTALRSSQGSQTNETIQYEAYLRGKKGTPLPVVLSIRTHEMPQSDPVTLIAAEDLSRLRKAERQLHRRDRIDPVTGLLNRWEFERQIADTLLELGDDETCSVIYVNLDHFKVINESTRHEAGDRYLKQIGSVLRDTLDETALISRIGADHFACYLRDRSDAEIKASMSKIARTIRSYRFSVDHHIFRCGASVGAVTGFGPDLTANDLLARAERACERTRESGDPFLDYWSPHTQNAGEDGDSEVDWVARLHDALRYGRFRLYAQPIESVGPDRLRHYEILVRMLAGDGTVIPPGKFLPAAERFGLSDELDRWVFHETLAFLKSQQADASQCQYSVNLSGKSLANREFLDEVVATLQRNPLLARRLCFEITESSAIGRFDVASAFIGEVHACGARVALDDFGSGMSSFGYLKKLTIDYLKIDGMFIRDLLGDASNQAIVKTIVSMAQAFNVETVAEFVEDRNVAEHLASMGVDYVQGFGIGKPQPLSANEDRF</sequence>
<reference evidence="4 5" key="1">
    <citation type="submission" date="2018-05" db="EMBL/GenBank/DDBJ databases">
        <title>Abyssibacter profundi OUC007T gen. nov., sp. nov, a marine bacterium isolated from seawater of the Mariana Trench.</title>
        <authorList>
            <person name="Zhou S."/>
        </authorList>
    </citation>
    <scope>NUCLEOTIDE SEQUENCE [LARGE SCALE GENOMIC DNA]</scope>
    <source>
        <strain evidence="4 5">OUC007</strain>
    </source>
</reference>
<evidence type="ECO:0000259" key="3">
    <source>
        <dbReference type="PROSITE" id="PS50887"/>
    </source>
</evidence>
<dbReference type="EMBL" id="QEQK01000018">
    <property type="protein sequence ID" value="PWN54798.1"/>
    <property type="molecule type" value="Genomic_DNA"/>
</dbReference>
<dbReference type="OrthoDB" id="9816034at2"/>
<keyword evidence="5" id="KW-1185">Reference proteome</keyword>
<dbReference type="Pfam" id="PF13426">
    <property type="entry name" value="PAS_9"/>
    <property type="match status" value="1"/>
</dbReference>
<dbReference type="PROSITE" id="PS50887">
    <property type="entry name" value="GGDEF"/>
    <property type="match status" value="1"/>
</dbReference>
<dbReference type="InterPro" id="IPR003018">
    <property type="entry name" value="GAF"/>
</dbReference>
<dbReference type="InterPro" id="IPR001633">
    <property type="entry name" value="EAL_dom"/>
</dbReference>
<dbReference type="Pfam" id="PF00563">
    <property type="entry name" value="EAL"/>
    <property type="match status" value="1"/>
</dbReference>
<dbReference type="PROSITE" id="PS50883">
    <property type="entry name" value="EAL"/>
    <property type="match status" value="1"/>
</dbReference>
<name>A0A383XQ94_9GAMM</name>
<dbReference type="InterPro" id="IPR043128">
    <property type="entry name" value="Rev_trsase/Diguanyl_cyclase"/>
</dbReference>
<dbReference type="PANTHER" id="PTHR33121:SF23">
    <property type="entry name" value="CYCLIC DI-GMP PHOSPHODIESTERASE PDEB"/>
    <property type="match status" value="1"/>
</dbReference>
<dbReference type="SUPFAM" id="SSF55785">
    <property type="entry name" value="PYP-like sensor domain (PAS domain)"/>
    <property type="match status" value="1"/>
</dbReference>
<gene>
    <name evidence="4" type="ORF">DEH80_15780</name>
</gene>
<dbReference type="Pfam" id="PF00990">
    <property type="entry name" value="GGDEF"/>
    <property type="match status" value="1"/>
</dbReference>
<protein>
    <submittedName>
        <fullName evidence="4">Uncharacterized protein</fullName>
    </submittedName>
</protein>
<dbReference type="Gene3D" id="3.20.20.450">
    <property type="entry name" value="EAL domain"/>
    <property type="match status" value="1"/>
</dbReference>
<dbReference type="SUPFAM" id="SSF55781">
    <property type="entry name" value="GAF domain-like"/>
    <property type="match status" value="1"/>
</dbReference>
<dbReference type="InterPro" id="IPR050706">
    <property type="entry name" value="Cyclic-di-GMP_PDE-like"/>
</dbReference>
<dbReference type="InterPro" id="IPR035919">
    <property type="entry name" value="EAL_sf"/>
</dbReference>
<feature type="domain" description="GGDEF" evidence="3">
    <location>
        <begin position="349"/>
        <end position="482"/>
    </location>
</feature>
<dbReference type="SUPFAM" id="SSF55073">
    <property type="entry name" value="Nucleotide cyclase"/>
    <property type="match status" value="1"/>
</dbReference>
<dbReference type="SMART" id="SM00267">
    <property type="entry name" value="GGDEF"/>
    <property type="match status" value="1"/>
</dbReference>
<dbReference type="Gene3D" id="3.30.450.40">
    <property type="match status" value="1"/>
</dbReference>
<dbReference type="SMART" id="SM00091">
    <property type="entry name" value="PAS"/>
    <property type="match status" value="1"/>
</dbReference>
<accession>A0A383XQ94</accession>
<dbReference type="InterPro" id="IPR029787">
    <property type="entry name" value="Nucleotide_cyclase"/>
</dbReference>
<feature type="domain" description="EAL" evidence="2">
    <location>
        <begin position="494"/>
        <end position="743"/>
    </location>
</feature>
<proteinExistence type="predicted"/>
<dbReference type="InterPro" id="IPR000014">
    <property type="entry name" value="PAS"/>
</dbReference>
<dbReference type="AlphaFoldDB" id="A0A383XQ94"/>
<dbReference type="CDD" id="cd01949">
    <property type="entry name" value="GGDEF"/>
    <property type="match status" value="1"/>
</dbReference>
<feature type="domain" description="PAS" evidence="1">
    <location>
        <begin position="192"/>
        <end position="262"/>
    </location>
</feature>
<dbReference type="NCBIfam" id="TIGR00229">
    <property type="entry name" value="sensory_box"/>
    <property type="match status" value="1"/>
</dbReference>
<dbReference type="Pfam" id="PF01590">
    <property type="entry name" value="GAF"/>
    <property type="match status" value="1"/>
</dbReference>
<dbReference type="GO" id="GO:0071111">
    <property type="term" value="F:cyclic-guanylate-specific phosphodiesterase activity"/>
    <property type="evidence" value="ECO:0007669"/>
    <property type="project" value="InterPro"/>
</dbReference>
<dbReference type="PROSITE" id="PS50112">
    <property type="entry name" value="PAS"/>
    <property type="match status" value="1"/>
</dbReference>
<dbReference type="SMART" id="SM00052">
    <property type="entry name" value="EAL"/>
    <property type="match status" value="1"/>
</dbReference>
<dbReference type="SUPFAM" id="SSF141868">
    <property type="entry name" value="EAL domain-like"/>
    <property type="match status" value="1"/>
</dbReference>
<comment type="caution">
    <text evidence="4">The sequence shown here is derived from an EMBL/GenBank/DDBJ whole genome shotgun (WGS) entry which is preliminary data.</text>
</comment>